<dbReference type="NCBIfam" id="NF040801">
    <property type="entry name" value="spore_GerD"/>
    <property type="match status" value="1"/>
</dbReference>
<evidence type="ECO:0000313" key="4">
    <source>
        <dbReference type="EMBL" id="PWV94367.1"/>
    </source>
</evidence>
<feature type="signal peptide" evidence="2">
    <location>
        <begin position="1"/>
        <end position="20"/>
    </location>
</feature>
<keyword evidence="5" id="KW-1185">Reference proteome</keyword>
<dbReference type="OrthoDB" id="2375836at2"/>
<keyword evidence="2" id="KW-0732">Signal</keyword>
<evidence type="ECO:0000256" key="1">
    <source>
        <dbReference type="SAM" id="MobiDB-lite"/>
    </source>
</evidence>
<organism evidence="4 5">
    <name type="scientific">Paenibacillus cellulosilyticus</name>
    <dbReference type="NCBI Taxonomy" id="375489"/>
    <lineage>
        <taxon>Bacteria</taxon>
        <taxon>Bacillati</taxon>
        <taxon>Bacillota</taxon>
        <taxon>Bacilli</taxon>
        <taxon>Bacillales</taxon>
        <taxon>Paenibacillaceae</taxon>
        <taxon>Paenibacillus</taxon>
    </lineage>
</organism>
<evidence type="ECO:0000259" key="3">
    <source>
        <dbReference type="Pfam" id="PF17898"/>
    </source>
</evidence>
<dbReference type="Pfam" id="PF17898">
    <property type="entry name" value="GerD"/>
    <property type="match status" value="1"/>
</dbReference>
<dbReference type="InterPro" id="IPR041262">
    <property type="entry name" value="GerD_central"/>
</dbReference>
<feature type="compositionally biased region" description="Acidic residues" evidence="1">
    <location>
        <begin position="207"/>
        <end position="219"/>
    </location>
</feature>
<dbReference type="RefSeq" id="WP_110046895.1">
    <property type="nucleotide sequence ID" value="NZ_CP054613.1"/>
</dbReference>
<evidence type="ECO:0000256" key="2">
    <source>
        <dbReference type="SAM" id="SignalP"/>
    </source>
</evidence>
<dbReference type="Proteomes" id="UP000246635">
    <property type="component" value="Unassembled WGS sequence"/>
</dbReference>
<accession>A0A2V2YLK9</accession>
<sequence length="233" mass="25767">MRLWIWILAASALLSLTACGAEPSSSQSEPISYKDMKTMVIDILKTEDAQKALQESANSSTGNTGFSSKLLSVQDQEQVRMAVKEVLVSPDYDKVIKTLMTDTRFAGEFAKTVNSQNKQIHKDLIKDPTYQKDLVQAMKSPEMNKMILDVMQGSEYRKQVMSLMQEAMQNPLFRLEVLDLLKKAVQEELKPSSSTLTTDSSKKDESSGDSEDSGDDSKDESDSGGGEEKDSST</sequence>
<name>A0A2V2YLK9_9BACL</name>
<dbReference type="PROSITE" id="PS51257">
    <property type="entry name" value="PROKAR_LIPOPROTEIN"/>
    <property type="match status" value="1"/>
</dbReference>
<proteinExistence type="predicted"/>
<feature type="region of interest" description="Disordered" evidence="1">
    <location>
        <begin position="186"/>
        <end position="233"/>
    </location>
</feature>
<comment type="caution">
    <text evidence="4">The sequence shown here is derived from an EMBL/GenBank/DDBJ whole genome shotgun (WGS) entry which is preliminary data.</text>
</comment>
<protein>
    <submittedName>
        <fullName evidence="4">Spore germination protein D</fullName>
    </submittedName>
</protein>
<dbReference type="EMBL" id="QGTQ01000032">
    <property type="protein sequence ID" value="PWV94367.1"/>
    <property type="molecule type" value="Genomic_DNA"/>
</dbReference>
<feature type="domain" description="Spore germination GerD central core" evidence="3">
    <location>
        <begin position="73"/>
        <end position="185"/>
    </location>
</feature>
<feature type="chain" id="PRO_5038422245" evidence="2">
    <location>
        <begin position="21"/>
        <end position="233"/>
    </location>
</feature>
<dbReference type="AlphaFoldDB" id="A0A2V2YLK9"/>
<evidence type="ECO:0000313" key="5">
    <source>
        <dbReference type="Proteomes" id="UP000246635"/>
    </source>
</evidence>
<gene>
    <name evidence="4" type="ORF">DFQ01_13286</name>
</gene>
<reference evidence="4 5" key="1">
    <citation type="submission" date="2018-05" db="EMBL/GenBank/DDBJ databases">
        <title>Genomic Encyclopedia of Type Strains, Phase III (KMG-III): the genomes of soil and plant-associated and newly described type strains.</title>
        <authorList>
            <person name="Whitman W."/>
        </authorList>
    </citation>
    <scope>NUCLEOTIDE SEQUENCE [LARGE SCALE GENOMIC DNA]</scope>
    <source>
        <strain evidence="4 5">CECT 5696</strain>
    </source>
</reference>